<comment type="caution">
    <text evidence="1">The sequence shown here is derived from an EMBL/GenBank/DDBJ whole genome shotgun (WGS) entry which is preliminary data.</text>
</comment>
<dbReference type="Proteomes" id="UP000005045">
    <property type="component" value="Unassembled WGS sequence"/>
</dbReference>
<protein>
    <submittedName>
        <fullName evidence="1">Uncharacterized protein</fullName>
    </submittedName>
</protein>
<keyword evidence="2" id="KW-1185">Reference proteome</keyword>
<sequence length="215" mass="24842">MYVHYDYRYVIACSTMGREMRREFRNLVRGKVRVTCDRRTQTVTPVSAEGQCRRIAELLEGFEALRSSGFALQSPWNFKTKHLRFLIDRWSTQQMTREERAEQYEHWCQFLLWIRKQQLISLLNDLMRTLNSTGTNGSRPGMHAVAYARPVIPILTREKIMEVLDDQRGSLTRAACALRTSTRFIYEVLGEGQPPEKQLPPGLTILTAGSVLTAD</sequence>
<evidence type="ECO:0000313" key="2">
    <source>
        <dbReference type="Proteomes" id="UP000005045"/>
    </source>
</evidence>
<dbReference type="AlphaFoldDB" id="B1FXI8"/>
<reference evidence="1 2" key="1">
    <citation type="submission" date="2008-03" db="EMBL/GenBank/DDBJ databases">
        <title>Sequencing of the draft genome and assembly of Burkholderia graminis C4D1M.</title>
        <authorList>
            <consortium name="US DOE Joint Genome Institute (JGI-PGF)"/>
            <person name="Copeland A."/>
            <person name="Lucas S."/>
            <person name="Lapidus A."/>
            <person name="Glavina del Rio T."/>
            <person name="Dalin E."/>
            <person name="Tice H."/>
            <person name="Bruce D."/>
            <person name="Goodwin L."/>
            <person name="Pitluck S."/>
            <person name="Larimer F."/>
            <person name="Land M.L."/>
            <person name="Hauser L."/>
            <person name="Tiedje J."/>
            <person name="Richardson P."/>
        </authorList>
    </citation>
    <scope>NUCLEOTIDE SEQUENCE [LARGE SCALE GENOMIC DNA]</scope>
    <source>
        <strain evidence="2">ATCC 700544 / DSM 17151 / LMG 18924 / NCIMB 13744 / C4D1M</strain>
    </source>
</reference>
<gene>
    <name evidence="1" type="ORF">BgramDRAFT_2056</name>
</gene>
<dbReference type="GeneID" id="97000616"/>
<dbReference type="EMBL" id="ABLD01000004">
    <property type="protein sequence ID" value="EDT11531.1"/>
    <property type="molecule type" value="Genomic_DNA"/>
</dbReference>
<dbReference type="RefSeq" id="WP_006048616.1">
    <property type="nucleotide sequence ID" value="NZ_ABLD01000004.1"/>
</dbReference>
<name>B1FXI8_PARG4</name>
<dbReference type="OrthoDB" id="5394387at2"/>
<evidence type="ECO:0000313" key="1">
    <source>
        <dbReference type="EMBL" id="EDT11531.1"/>
    </source>
</evidence>
<accession>B1FXI8</accession>
<organism evidence="1 2">
    <name type="scientific">Paraburkholderia graminis (strain ATCC 700544 / DSM 17151 / LMG 18924 / NCIMB 13744 / C4D1M)</name>
    <dbReference type="NCBI Taxonomy" id="396598"/>
    <lineage>
        <taxon>Bacteria</taxon>
        <taxon>Pseudomonadati</taxon>
        <taxon>Pseudomonadota</taxon>
        <taxon>Betaproteobacteria</taxon>
        <taxon>Burkholderiales</taxon>
        <taxon>Burkholderiaceae</taxon>
        <taxon>Paraburkholderia</taxon>
    </lineage>
</organism>
<proteinExistence type="predicted"/>